<dbReference type="AlphaFoldDB" id="X1J7V1"/>
<feature type="non-terminal residue" evidence="1">
    <location>
        <position position="94"/>
    </location>
</feature>
<dbReference type="SUPFAM" id="SSF56784">
    <property type="entry name" value="HAD-like"/>
    <property type="match status" value="1"/>
</dbReference>
<comment type="caution">
    <text evidence="1">The sequence shown here is derived from an EMBL/GenBank/DDBJ whole genome shotgun (WGS) entry which is preliminary data.</text>
</comment>
<dbReference type="EMBL" id="BARU01043055">
    <property type="protein sequence ID" value="GAH77575.1"/>
    <property type="molecule type" value="Genomic_DNA"/>
</dbReference>
<protein>
    <submittedName>
        <fullName evidence="1">Uncharacterized protein</fullName>
    </submittedName>
</protein>
<dbReference type="InterPro" id="IPR036412">
    <property type="entry name" value="HAD-like_sf"/>
</dbReference>
<name>X1J7V1_9ZZZZ</name>
<evidence type="ECO:0000313" key="1">
    <source>
        <dbReference type="EMBL" id="GAH77575.1"/>
    </source>
</evidence>
<proteinExistence type="predicted"/>
<gene>
    <name evidence="1" type="ORF">S03H2_66011</name>
</gene>
<accession>X1J7V1</accession>
<reference evidence="1" key="1">
    <citation type="journal article" date="2014" name="Front. Microbiol.">
        <title>High frequency of phylogenetically diverse reductive dehalogenase-homologous genes in deep subseafloor sedimentary metagenomes.</title>
        <authorList>
            <person name="Kawai M."/>
            <person name="Futagami T."/>
            <person name="Toyoda A."/>
            <person name="Takaki Y."/>
            <person name="Nishi S."/>
            <person name="Hori S."/>
            <person name="Arai W."/>
            <person name="Tsubouchi T."/>
            <person name="Morono Y."/>
            <person name="Uchiyama I."/>
            <person name="Ito T."/>
            <person name="Fujiyama A."/>
            <person name="Inagaki F."/>
            <person name="Takami H."/>
        </authorList>
    </citation>
    <scope>NUCLEOTIDE SEQUENCE</scope>
    <source>
        <strain evidence="1">Expedition CK06-06</strain>
    </source>
</reference>
<sequence>MPIFLAAINTPAGSGFGVPSSLDNNEQQKAYSLLDRHEEKAARISFPAQGAEGVIRELKKKDLPLGIITRNSLNAVLLALNNFDHVKADDFAII</sequence>
<organism evidence="1">
    <name type="scientific">marine sediment metagenome</name>
    <dbReference type="NCBI Taxonomy" id="412755"/>
    <lineage>
        <taxon>unclassified sequences</taxon>
        <taxon>metagenomes</taxon>
        <taxon>ecological metagenomes</taxon>
    </lineage>
</organism>